<dbReference type="GO" id="GO:0035925">
    <property type="term" value="F:mRNA 3'-UTR AU-rich region binding"/>
    <property type="evidence" value="ECO:0007669"/>
    <property type="project" value="TreeGrafter"/>
</dbReference>
<dbReference type="Pfam" id="PF00107">
    <property type="entry name" value="ADH_zinc_N"/>
    <property type="match status" value="1"/>
</dbReference>
<dbReference type="SMART" id="SM00829">
    <property type="entry name" value="PKS_ER"/>
    <property type="match status" value="1"/>
</dbReference>
<dbReference type="PANTHER" id="PTHR48106:SF13">
    <property type="entry name" value="QUINONE OXIDOREDUCTASE-RELATED"/>
    <property type="match status" value="1"/>
</dbReference>
<dbReference type="PANTHER" id="PTHR48106">
    <property type="entry name" value="QUINONE OXIDOREDUCTASE PIG3-RELATED"/>
    <property type="match status" value="1"/>
</dbReference>
<dbReference type="EMBL" id="OBEK01000002">
    <property type="protein sequence ID" value="SNZ10219.1"/>
    <property type="molecule type" value="Genomic_DNA"/>
</dbReference>
<organism evidence="4 5">
    <name type="scientific">Terribacillus aidingensis</name>
    <dbReference type="NCBI Taxonomy" id="586416"/>
    <lineage>
        <taxon>Bacteria</taxon>
        <taxon>Bacillati</taxon>
        <taxon>Bacillota</taxon>
        <taxon>Bacilli</taxon>
        <taxon>Bacillales</taxon>
        <taxon>Bacillaceae</taxon>
        <taxon>Terribacillus</taxon>
    </lineage>
</organism>
<dbReference type="SUPFAM" id="SSF50129">
    <property type="entry name" value="GroES-like"/>
    <property type="match status" value="1"/>
</dbReference>
<sequence>MRAIAAETTGGPEVLVYRQAMQPEPAAGEVRIKVLKASVHFADIKKRKGTKGKGKPGILGLDAVGIVDKAGPAVEGFRPGQRVIAFVKGGAYAEYAIASVKLTFPIADHVDTAVAAASPIPSFLSFMLLQRIGRLEKEETVVVHAAAGGIGLTLIQLAKLFGAGKVIGTVSSMDKAAVPLQMGADCVITYDKFPHYVNELTADAGADLIFDSLAGKITEDSLACLAPYGRLVNYGNASGGPGSLTTSDVHSSCRSLLGFSLGTTRQKRPEILQAISNQVINLIEREAIIFPRIKEFKLEDAAEAHQLLESRTHTGKIILHITD</sequence>
<dbReference type="GO" id="GO:0070402">
    <property type="term" value="F:NADPH binding"/>
    <property type="evidence" value="ECO:0007669"/>
    <property type="project" value="TreeGrafter"/>
</dbReference>
<evidence type="ECO:0000256" key="1">
    <source>
        <dbReference type="ARBA" id="ARBA00022857"/>
    </source>
</evidence>
<reference evidence="5" key="1">
    <citation type="submission" date="2017-09" db="EMBL/GenBank/DDBJ databases">
        <authorList>
            <person name="Varghese N."/>
            <person name="Submissions S."/>
        </authorList>
    </citation>
    <scope>NUCLEOTIDE SEQUENCE [LARGE SCALE GENOMIC DNA]</scope>
    <source>
        <strain evidence="5">CGMCC 1.8913</strain>
    </source>
</reference>
<dbReference type="InterPro" id="IPR036291">
    <property type="entry name" value="NAD(P)-bd_dom_sf"/>
</dbReference>
<name>A0A285NL77_9BACI</name>
<dbReference type="SUPFAM" id="SSF51735">
    <property type="entry name" value="NAD(P)-binding Rossmann-fold domains"/>
    <property type="match status" value="1"/>
</dbReference>
<feature type="domain" description="Enoyl reductase (ER)" evidence="3">
    <location>
        <begin position="10"/>
        <end position="319"/>
    </location>
</feature>
<dbReference type="InterPro" id="IPR020843">
    <property type="entry name" value="ER"/>
</dbReference>
<evidence type="ECO:0000313" key="4">
    <source>
        <dbReference type="EMBL" id="SNZ10219.1"/>
    </source>
</evidence>
<dbReference type="Gene3D" id="3.90.180.10">
    <property type="entry name" value="Medium-chain alcohol dehydrogenases, catalytic domain"/>
    <property type="match status" value="1"/>
</dbReference>
<keyword evidence="5" id="KW-1185">Reference proteome</keyword>
<evidence type="ECO:0000313" key="5">
    <source>
        <dbReference type="Proteomes" id="UP000219356"/>
    </source>
</evidence>
<dbReference type="GO" id="GO:0003960">
    <property type="term" value="F:quinone reductase (NADPH) activity"/>
    <property type="evidence" value="ECO:0007669"/>
    <property type="project" value="TreeGrafter"/>
</dbReference>
<dbReference type="InterPro" id="IPR013149">
    <property type="entry name" value="ADH-like_C"/>
</dbReference>
<protein>
    <submittedName>
        <fullName evidence="4">NADPH2:quinone reductase</fullName>
    </submittedName>
</protein>
<dbReference type="InterPro" id="IPR011032">
    <property type="entry name" value="GroES-like_sf"/>
</dbReference>
<accession>A0A285NL77</accession>
<gene>
    <name evidence="4" type="ORF">SAMN05421503_1606</name>
</gene>
<evidence type="ECO:0000256" key="2">
    <source>
        <dbReference type="ARBA" id="ARBA00023002"/>
    </source>
</evidence>
<dbReference type="Gene3D" id="3.40.50.720">
    <property type="entry name" value="NAD(P)-binding Rossmann-like Domain"/>
    <property type="match status" value="1"/>
</dbReference>
<dbReference type="Proteomes" id="UP000219356">
    <property type="component" value="Unassembled WGS sequence"/>
</dbReference>
<dbReference type="AlphaFoldDB" id="A0A285NL77"/>
<dbReference type="OrthoDB" id="9787435at2"/>
<keyword evidence="2" id="KW-0560">Oxidoreductase</keyword>
<keyword evidence="1" id="KW-0521">NADP</keyword>
<dbReference type="Pfam" id="PF08240">
    <property type="entry name" value="ADH_N"/>
    <property type="match status" value="1"/>
</dbReference>
<dbReference type="RefSeq" id="WP_097040984.1">
    <property type="nucleotide sequence ID" value="NZ_OBEK01000002.1"/>
</dbReference>
<dbReference type="InterPro" id="IPR013154">
    <property type="entry name" value="ADH-like_N"/>
</dbReference>
<evidence type="ECO:0000259" key="3">
    <source>
        <dbReference type="SMART" id="SM00829"/>
    </source>
</evidence>
<dbReference type="GO" id="GO:0005829">
    <property type="term" value="C:cytosol"/>
    <property type="evidence" value="ECO:0007669"/>
    <property type="project" value="TreeGrafter"/>
</dbReference>
<proteinExistence type="predicted"/>